<organism evidence="1 2">
    <name type="scientific">Sporothrix curviconia</name>
    <dbReference type="NCBI Taxonomy" id="1260050"/>
    <lineage>
        <taxon>Eukaryota</taxon>
        <taxon>Fungi</taxon>
        <taxon>Dikarya</taxon>
        <taxon>Ascomycota</taxon>
        <taxon>Pezizomycotina</taxon>
        <taxon>Sordariomycetes</taxon>
        <taxon>Sordariomycetidae</taxon>
        <taxon>Ophiostomatales</taxon>
        <taxon>Ophiostomataceae</taxon>
        <taxon>Sporothrix</taxon>
    </lineage>
</organism>
<reference evidence="1 2" key="1">
    <citation type="submission" date="2024-01" db="EMBL/GenBank/DDBJ databases">
        <authorList>
            <person name="Allen C."/>
            <person name="Tagirdzhanova G."/>
        </authorList>
    </citation>
    <scope>NUCLEOTIDE SEQUENCE [LARGE SCALE GENOMIC DNA]</scope>
</reference>
<accession>A0ABP0D2I8</accession>
<dbReference type="Proteomes" id="UP001642405">
    <property type="component" value="Unassembled WGS sequence"/>
</dbReference>
<name>A0ABP0D2I8_9PEZI</name>
<sequence>MSSSTPLLREKRDFYTEAMFEEAALRGHLRIPDMVHYTPVVLLPKDQCVFQTAGQRSRS</sequence>
<protein>
    <submittedName>
        <fullName evidence="1">Uncharacterized protein</fullName>
    </submittedName>
</protein>
<gene>
    <name evidence="1" type="ORF">SCUCBS95973_009919</name>
</gene>
<comment type="caution">
    <text evidence="1">The sequence shown here is derived from an EMBL/GenBank/DDBJ whole genome shotgun (WGS) entry which is preliminary data.</text>
</comment>
<proteinExistence type="predicted"/>
<dbReference type="EMBL" id="CAWUHB010000147">
    <property type="protein sequence ID" value="CAK7237320.1"/>
    <property type="molecule type" value="Genomic_DNA"/>
</dbReference>
<evidence type="ECO:0000313" key="2">
    <source>
        <dbReference type="Proteomes" id="UP001642405"/>
    </source>
</evidence>
<keyword evidence="2" id="KW-1185">Reference proteome</keyword>
<evidence type="ECO:0000313" key="1">
    <source>
        <dbReference type="EMBL" id="CAK7237320.1"/>
    </source>
</evidence>